<dbReference type="InterPro" id="IPR058594">
    <property type="entry name" value="PB1-like_dom_pln"/>
</dbReference>
<accession>A0A314LF21</accession>
<dbReference type="EMBL" id="MJEQ01000037">
    <property type="protein sequence ID" value="OIT40275.1"/>
    <property type="molecule type" value="Genomic_DNA"/>
</dbReference>
<organism evidence="2 3">
    <name type="scientific">Nicotiana attenuata</name>
    <name type="common">Coyote tobacco</name>
    <dbReference type="NCBI Taxonomy" id="49451"/>
    <lineage>
        <taxon>Eukaryota</taxon>
        <taxon>Viridiplantae</taxon>
        <taxon>Streptophyta</taxon>
        <taxon>Embryophyta</taxon>
        <taxon>Tracheophyta</taxon>
        <taxon>Spermatophyta</taxon>
        <taxon>Magnoliopsida</taxon>
        <taxon>eudicotyledons</taxon>
        <taxon>Gunneridae</taxon>
        <taxon>Pentapetalae</taxon>
        <taxon>asterids</taxon>
        <taxon>lamiids</taxon>
        <taxon>Solanales</taxon>
        <taxon>Solanaceae</taxon>
        <taxon>Nicotianoideae</taxon>
        <taxon>Nicotianeae</taxon>
        <taxon>Nicotiana</taxon>
    </lineage>
</organism>
<evidence type="ECO:0000313" key="3">
    <source>
        <dbReference type="Proteomes" id="UP000187609"/>
    </source>
</evidence>
<evidence type="ECO:0000259" key="1">
    <source>
        <dbReference type="Pfam" id="PF26130"/>
    </source>
</evidence>
<protein>
    <recommendedName>
        <fullName evidence="1">PB1-like domain-containing protein</fullName>
    </recommendedName>
</protein>
<comment type="caution">
    <text evidence="2">The sequence shown here is derived from an EMBL/GenBank/DDBJ whole genome shotgun (WGS) entry which is preliminary data.</text>
</comment>
<dbReference type="AlphaFoldDB" id="A0A314LF21"/>
<name>A0A314LF21_NICAT</name>
<proteinExistence type="predicted"/>
<dbReference type="Pfam" id="PF26130">
    <property type="entry name" value="PB1-like"/>
    <property type="match status" value="1"/>
</dbReference>
<feature type="domain" description="PB1-like" evidence="1">
    <location>
        <begin position="5"/>
        <end position="92"/>
    </location>
</feature>
<keyword evidence="3" id="KW-1185">Reference proteome</keyword>
<gene>
    <name evidence="2" type="ORF">A4A49_63588</name>
</gene>
<reference evidence="2" key="1">
    <citation type="submission" date="2016-11" db="EMBL/GenBank/DDBJ databases">
        <title>The genome of Nicotiana attenuata.</title>
        <authorList>
            <person name="Xu S."/>
            <person name="Brockmoeller T."/>
            <person name="Gaquerel E."/>
            <person name="Navarro A."/>
            <person name="Kuhl H."/>
            <person name="Gase K."/>
            <person name="Ling Z."/>
            <person name="Zhou W."/>
            <person name="Kreitzer C."/>
            <person name="Stanke M."/>
            <person name="Tang H."/>
            <person name="Lyons E."/>
            <person name="Pandey P."/>
            <person name="Pandey S.P."/>
            <person name="Timmermann B."/>
            <person name="Baldwin I.T."/>
        </authorList>
    </citation>
    <scope>NUCLEOTIDE SEQUENCE [LARGE SCALE GENOMIC DNA]</scope>
    <source>
        <strain evidence="2">UT</strain>
    </source>
</reference>
<sequence>MSFVLVTLRFFHGGKISMDKLDSFSMEDYIGGVMTDCFDVDVDRFSYFEFLGYVKEFGYNASSAVIYVRPPNCPALVVIKVDRDLMGICEDLKMGIFWRFM</sequence>
<dbReference type="Gramene" id="OIT40275">
    <property type="protein sequence ID" value="OIT40275"/>
    <property type="gene ID" value="A4A49_63588"/>
</dbReference>
<evidence type="ECO:0000313" key="2">
    <source>
        <dbReference type="EMBL" id="OIT40275.1"/>
    </source>
</evidence>
<dbReference type="Proteomes" id="UP000187609">
    <property type="component" value="Unassembled WGS sequence"/>
</dbReference>